<proteinExistence type="predicted"/>
<evidence type="ECO:0000313" key="2">
    <source>
        <dbReference type="EMBL" id="BAD31481.1"/>
    </source>
</evidence>
<dbReference type="EMBL" id="AP005673">
    <property type="protein sequence ID" value="BAC84395.1"/>
    <property type="molecule type" value="Genomic_DNA"/>
</dbReference>
<reference evidence="1" key="2">
    <citation type="submission" date="2002-09" db="EMBL/GenBank/DDBJ databases">
        <title>Oryza sativa nipponbare(GA3) genomic DNA, chromosome 7, BAC clone:B1029H08.</title>
        <authorList>
            <person name="Sasaki T."/>
            <person name="Matsumoto T."/>
            <person name="Katayose Y."/>
        </authorList>
    </citation>
    <scope>NUCLEOTIDE SEQUENCE</scope>
</reference>
<accession>Q6YXJ0</accession>
<reference evidence="3" key="4">
    <citation type="journal article" date="2008" name="Nucleic Acids Res.">
        <title>The rice annotation project database (RAP-DB): 2008 update.</title>
        <authorList>
            <consortium name="The rice annotation project (RAP)"/>
        </authorList>
    </citation>
    <scope>GENOME REANNOTATION</scope>
    <source>
        <strain evidence="3">cv. Nipponbare</strain>
    </source>
</reference>
<reference evidence="3" key="3">
    <citation type="journal article" date="2005" name="Nature">
        <title>The map-based sequence of the rice genome.</title>
        <authorList>
            <consortium name="International rice genome sequencing project (IRGSP)"/>
            <person name="Matsumoto T."/>
            <person name="Wu J."/>
            <person name="Kanamori H."/>
            <person name="Katayose Y."/>
            <person name="Fujisawa M."/>
            <person name="Namiki N."/>
            <person name="Mizuno H."/>
            <person name="Yamamoto K."/>
            <person name="Antonio B.A."/>
            <person name="Baba T."/>
            <person name="Sakata K."/>
            <person name="Nagamura Y."/>
            <person name="Aoki H."/>
            <person name="Arikawa K."/>
            <person name="Arita K."/>
            <person name="Bito T."/>
            <person name="Chiden Y."/>
            <person name="Fujitsuka N."/>
            <person name="Fukunaka R."/>
            <person name="Hamada M."/>
            <person name="Harada C."/>
            <person name="Hayashi A."/>
            <person name="Hijishita S."/>
            <person name="Honda M."/>
            <person name="Hosokawa S."/>
            <person name="Ichikawa Y."/>
            <person name="Idonuma A."/>
            <person name="Iijima M."/>
            <person name="Ikeda M."/>
            <person name="Ikeno M."/>
            <person name="Ito K."/>
            <person name="Ito S."/>
            <person name="Ito T."/>
            <person name="Ito Y."/>
            <person name="Ito Y."/>
            <person name="Iwabuchi A."/>
            <person name="Kamiya K."/>
            <person name="Karasawa W."/>
            <person name="Kurita K."/>
            <person name="Katagiri S."/>
            <person name="Kikuta A."/>
            <person name="Kobayashi H."/>
            <person name="Kobayashi N."/>
            <person name="Machita K."/>
            <person name="Maehara T."/>
            <person name="Masukawa M."/>
            <person name="Mizubayashi T."/>
            <person name="Mukai Y."/>
            <person name="Nagasaki H."/>
            <person name="Nagata Y."/>
            <person name="Naito S."/>
            <person name="Nakashima M."/>
            <person name="Nakama Y."/>
            <person name="Nakamichi Y."/>
            <person name="Nakamura M."/>
            <person name="Meguro A."/>
            <person name="Negishi M."/>
            <person name="Ohta I."/>
            <person name="Ohta T."/>
            <person name="Okamoto M."/>
            <person name="Ono N."/>
            <person name="Saji S."/>
            <person name="Sakaguchi M."/>
            <person name="Sakai K."/>
            <person name="Shibata M."/>
            <person name="Shimokawa T."/>
            <person name="Song J."/>
            <person name="Takazaki Y."/>
            <person name="Terasawa K."/>
            <person name="Tsugane M."/>
            <person name="Tsuji K."/>
            <person name="Ueda S."/>
            <person name="Waki K."/>
            <person name="Yamagata H."/>
            <person name="Yamamoto M."/>
            <person name="Yamamoto S."/>
            <person name="Yamane H."/>
            <person name="Yoshiki S."/>
            <person name="Yoshihara R."/>
            <person name="Yukawa K."/>
            <person name="Zhong H."/>
            <person name="Yano M."/>
            <person name="Yuan Q."/>
            <person name="Ouyang S."/>
            <person name="Liu J."/>
            <person name="Jones K.M."/>
            <person name="Gansberger K."/>
            <person name="Moffat K."/>
            <person name="Hill J."/>
            <person name="Bera J."/>
            <person name="Fadrosh D."/>
            <person name="Jin S."/>
            <person name="Johri S."/>
            <person name="Kim M."/>
            <person name="Overton L."/>
            <person name="Reardon M."/>
            <person name="Tsitrin T."/>
            <person name="Vuong H."/>
            <person name="Weaver B."/>
            <person name="Ciecko A."/>
            <person name="Tallon L."/>
            <person name="Jackson J."/>
            <person name="Pai G."/>
            <person name="Aken S.V."/>
            <person name="Utterback T."/>
            <person name="Reidmuller S."/>
            <person name="Feldblyum T."/>
            <person name="Hsiao J."/>
            <person name="Zismann V."/>
            <person name="Iobst S."/>
            <person name="de Vazeille A.R."/>
            <person name="Buell C.R."/>
            <person name="Ying K."/>
            <person name="Li Y."/>
            <person name="Lu T."/>
            <person name="Huang Y."/>
            <person name="Zhao Q."/>
            <person name="Feng Q."/>
            <person name="Zhang L."/>
            <person name="Zhu J."/>
            <person name="Weng Q."/>
            <person name="Mu J."/>
            <person name="Lu Y."/>
            <person name="Fan D."/>
            <person name="Liu Y."/>
            <person name="Guan J."/>
            <person name="Zhang Y."/>
            <person name="Yu S."/>
            <person name="Liu X."/>
            <person name="Zhang Y."/>
            <person name="Hong G."/>
            <person name="Han B."/>
            <person name="Choisne N."/>
            <person name="Demange N."/>
            <person name="Orjeda G."/>
            <person name="Samain S."/>
            <person name="Cattolico L."/>
            <person name="Pelletier E."/>
            <person name="Couloux A."/>
            <person name="Segurens B."/>
            <person name="Wincker P."/>
            <person name="D'Hont A."/>
            <person name="Scarpelli C."/>
            <person name="Weissenbach J."/>
            <person name="Salanoubat M."/>
            <person name="Quetier F."/>
            <person name="Yu Y."/>
            <person name="Kim H.R."/>
            <person name="Rambo T."/>
            <person name="Currie J."/>
            <person name="Collura K."/>
            <person name="Luo M."/>
            <person name="Yang T."/>
            <person name="Ammiraju J.S.S."/>
            <person name="Engler F."/>
            <person name="Soderlund C."/>
            <person name="Wing R.A."/>
            <person name="Palmer L.E."/>
            <person name="de la Bastide M."/>
            <person name="Spiegel L."/>
            <person name="Nascimento L."/>
            <person name="Zutavern T."/>
            <person name="O'Shaughnessy A."/>
            <person name="Dike S."/>
            <person name="Dedhia N."/>
            <person name="Preston R."/>
            <person name="Balija V."/>
            <person name="McCombie W.R."/>
            <person name="Chow T."/>
            <person name="Chen H."/>
            <person name="Chung M."/>
            <person name="Chen C."/>
            <person name="Shaw J."/>
            <person name="Wu H."/>
            <person name="Hsiao K."/>
            <person name="Chao Y."/>
            <person name="Chu M."/>
            <person name="Cheng C."/>
            <person name="Hour A."/>
            <person name="Lee P."/>
            <person name="Lin S."/>
            <person name="Lin Y."/>
            <person name="Liou J."/>
            <person name="Liu S."/>
            <person name="Hsing Y."/>
            <person name="Raghuvanshi S."/>
            <person name="Mohanty A."/>
            <person name="Bharti A.K."/>
            <person name="Gaur A."/>
            <person name="Gupta V."/>
            <person name="Kumar D."/>
            <person name="Ravi V."/>
            <person name="Vij S."/>
            <person name="Kapur A."/>
            <person name="Khurana P."/>
            <person name="Khurana P."/>
            <person name="Khurana J.P."/>
            <person name="Tyagi A.K."/>
            <person name="Gaikwad K."/>
            <person name="Singh A."/>
            <person name="Dalal V."/>
            <person name="Srivastava S."/>
            <person name="Dixit A."/>
            <person name="Pal A.K."/>
            <person name="Ghazi I.A."/>
            <person name="Yadav M."/>
            <person name="Pandit A."/>
            <person name="Bhargava A."/>
            <person name="Sureshbabu K."/>
            <person name="Batra K."/>
            <person name="Sharma T.R."/>
            <person name="Mohapatra T."/>
            <person name="Singh N.K."/>
            <person name="Messing J."/>
            <person name="Nelson A.B."/>
            <person name="Fuks G."/>
            <person name="Kavchok S."/>
            <person name="Keizer G."/>
            <person name="Linton E."/>
            <person name="Llaca V."/>
            <person name="Song R."/>
            <person name="Tanyolac B."/>
            <person name="Young S."/>
            <person name="Ho-Il K."/>
            <person name="Hahn J.H."/>
            <person name="Sangsakoo G."/>
            <person name="Vanavichit A."/>
            <person name="de Mattos Luiz.A.T."/>
            <person name="Zimmer P.D."/>
            <person name="Malone G."/>
            <person name="Dellagostin O."/>
            <person name="de Oliveira A.C."/>
            <person name="Bevan M."/>
            <person name="Bancroft I."/>
            <person name="Minx P."/>
            <person name="Cordum H."/>
            <person name="Wilson R."/>
            <person name="Cheng Z."/>
            <person name="Jin W."/>
            <person name="Jiang J."/>
            <person name="Leong S.A."/>
            <person name="Iwama H."/>
            <person name="Gojobori T."/>
            <person name="Itoh T."/>
            <person name="Niimura Y."/>
            <person name="Fujii Y."/>
            <person name="Habara T."/>
            <person name="Sakai H."/>
            <person name="Sato Y."/>
            <person name="Wilson G."/>
            <person name="Kumar K."/>
            <person name="McCouch S."/>
            <person name="Juretic N."/>
            <person name="Hoen D."/>
            <person name="Wright S."/>
            <person name="Bruskiewich R."/>
            <person name="Bureau T."/>
            <person name="Miyao A."/>
            <person name="Hirochika H."/>
            <person name="Nishikawa T."/>
            <person name="Kadowaki K."/>
            <person name="Sugiura M."/>
            <person name="Burr B."/>
            <person name="Sasaki T."/>
        </authorList>
    </citation>
    <scope>NUCLEOTIDE SEQUENCE [LARGE SCALE GENOMIC DNA]</scope>
    <source>
        <strain evidence="3">cv. Nipponbare</strain>
    </source>
</reference>
<evidence type="ECO:0000313" key="3">
    <source>
        <dbReference type="Proteomes" id="UP000000763"/>
    </source>
</evidence>
<protein>
    <submittedName>
        <fullName evidence="1">Uncharacterized protein</fullName>
    </submittedName>
</protein>
<dbReference type="Proteomes" id="UP000000763">
    <property type="component" value="Chromosome 7"/>
</dbReference>
<organism evidence="1 3">
    <name type="scientific">Oryza sativa subsp. japonica</name>
    <name type="common">Rice</name>
    <dbReference type="NCBI Taxonomy" id="39947"/>
    <lineage>
        <taxon>Eukaryota</taxon>
        <taxon>Viridiplantae</taxon>
        <taxon>Streptophyta</taxon>
        <taxon>Embryophyta</taxon>
        <taxon>Tracheophyta</taxon>
        <taxon>Spermatophyta</taxon>
        <taxon>Magnoliopsida</taxon>
        <taxon>Liliopsida</taxon>
        <taxon>Poales</taxon>
        <taxon>Poaceae</taxon>
        <taxon>BOP clade</taxon>
        <taxon>Oryzoideae</taxon>
        <taxon>Oryzeae</taxon>
        <taxon>Oryzinae</taxon>
        <taxon>Oryza</taxon>
        <taxon>Oryza sativa</taxon>
    </lineage>
</organism>
<dbReference type="EMBL" id="AP005475">
    <property type="protein sequence ID" value="BAD31481.1"/>
    <property type="molecule type" value="Genomic_DNA"/>
</dbReference>
<dbReference type="AlphaFoldDB" id="Q6YXJ0"/>
<gene>
    <name evidence="1" type="ORF">B1029H08.31</name>
    <name evidence="2" type="ORF">OSJNBa0091L05.5</name>
</gene>
<evidence type="ECO:0000313" key="1">
    <source>
        <dbReference type="EMBL" id="BAC84395.1"/>
    </source>
</evidence>
<reference evidence="2" key="1">
    <citation type="submission" date="2002-06" db="EMBL/GenBank/DDBJ databases">
        <title>Oryza sativa nipponbare(GA3) genomic DNA, chromosome 7, BAC clone:OSJNBa0091L05.</title>
        <authorList>
            <person name="Sasaki T."/>
            <person name="Matsumoto T."/>
            <person name="Katayose Y."/>
        </authorList>
    </citation>
    <scope>NUCLEOTIDE SEQUENCE</scope>
</reference>
<name>Q6YXJ0_ORYSJ</name>
<sequence length="129" mass="14636">MNDQDIELTRGRSATEACIFQEYGHHADWDKFLSKQIEPNNLAIRLTDQTNTVRSPKQQATAAAQDAAVLADVVCRSFTSLCRARRCCFRSVTNYRRAVTPWPPALLPRKIHPRLAALPYPTLLQPIFI</sequence>